<reference evidence="2 3" key="1">
    <citation type="journal article" date="2023" name="Nucleic Acids Res.">
        <title>The hologenome of Daphnia magna reveals possible DNA methylation and microbiome-mediated evolution of the host genome.</title>
        <authorList>
            <person name="Chaturvedi A."/>
            <person name="Li X."/>
            <person name="Dhandapani V."/>
            <person name="Marshall H."/>
            <person name="Kissane S."/>
            <person name="Cuenca-Cambronero M."/>
            <person name="Asole G."/>
            <person name="Calvet F."/>
            <person name="Ruiz-Romero M."/>
            <person name="Marangio P."/>
            <person name="Guigo R."/>
            <person name="Rago D."/>
            <person name="Mirbahai L."/>
            <person name="Eastwood N."/>
            <person name="Colbourne J.K."/>
            <person name="Zhou J."/>
            <person name="Mallon E."/>
            <person name="Orsini L."/>
        </authorList>
    </citation>
    <scope>NUCLEOTIDE SEQUENCE [LARGE SCALE GENOMIC DNA]</scope>
    <source>
        <strain evidence="2">LRV0_1</strain>
    </source>
</reference>
<evidence type="ECO:0008006" key="4">
    <source>
        <dbReference type="Google" id="ProtNLM"/>
    </source>
</evidence>
<feature type="region of interest" description="Disordered" evidence="1">
    <location>
        <begin position="289"/>
        <end position="311"/>
    </location>
</feature>
<proteinExistence type="predicted"/>
<dbReference type="Proteomes" id="UP001234178">
    <property type="component" value="Unassembled WGS sequence"/>
</dbReference>
<evidence type="ECO:0000313" key="2">
    <source>
        <dbReference type="EMBL" id="KAK4037880.1"/>
    </source>
</evidence>
<feature type="compositionally biased region" description="Polar residues" evidence="1">
    <location>
        <begin position="299"/>
        <end position="311"/>
    </location>
</feature>
<accession>A0ABR0B887</accession>
<dbReference type="EMBL" id="JAOYFB010000040">
    <property type="protein sequence ID" value="KAK4037880.1"/>
    <property type="molecule type" value="Genomic_DNA"/>
</dbReference>
<sequence>MSALTGAVGQSASGICTLLEAHLSEASVRGIIRNVSLKDSEEDLLGLLVEQGVTKVQRFSYLAPDGSRQPLKAVTLSFNTSYLPHEVILAHEIFPVRQFILKSALCRKCWNFGNPEETCQATPSCKQCSQYHPLIAVCQNPLKNLTCSKPSYVAGTSDCPRYTHRQQVIKFAYKNKIPITEAGKLLSNPRPPKPLQLSRIYPFTNNNDDIEDLRQQIFELKPQIQTITSHQPTTTARIDALEAAVDDTKEKIVPLTNLPQALEKKKVDMTTGFDSNNTQLVAIAALLQGNRPPVRAPNKTASNNPGEKNRK</sequence>
<name>A0ABR0B887_9CRUS</name>
<keyword evidence="3" id="KW-1185">Reference proteome</keyword>
<comment type="caution">
    <text evidence="2">The sequence shown here is derived from an EMBL/GenBank/DDBJ whole genome shotgun (WGS) entry which is preliminary data.</text>
</comment>
<organism evidence="2 3">
    <name type="scientific">Daphnia magna</name>
    <dbReference type="NCBI Taxonomy" id="35525"/>
    <lineage>
        <taxon>Eukaryota</taxon>
        <taxon>Metazoa</taxon>
        <taxon>Ecdysozoa</taxon>
        <taxon>Arthropoda</taxon>
        <taxon>Crustacea</taxon>
        <taxon>Branchiopoda</taxon>
        <taxon>Diplostraca</taxon>
        <taxon>Cladocera</taxon>
        <taxon>Anomopoda</taxon>
        <taxon>Daphniidae</taxon>
        <taxon>Daphnia</taxon>
    </lineage>
</organism>
<evidence type="ECO:0000313" key="3">
    <source>
        <dbReference type="Proteomes" id="UP001234178"/>
    </source>
</evidence>
<evidence type="ECO:0000256" key="1">
    <source>
        <dbReference type="SAM" id="MobiDB-lite"/>
    </source>
</evidence>
<protein>
    <recommendedName>
        <fullName evidence="4">Pre-C2HC domain-containing protein</fullName>
    </recommendedName>
</protein>
<gene>
    <name evidence="2" type="ORF">OUZ56_029906</name>
</gene>